<sequence length="101" mass="10988">MVAAACGGTGSLLMVQFNNERTALRKTTTLREMRRRSPDISGSKRPFDRRPIRRSLVLTLEQKGAAAKAQPPLQHPVIGSLGKSLLPSYPPVPKVQKGLQG</sequence>
<dbReference type="AlphaFoldDB" id="A0A4P7NTS9"/>
<gene>
    <name evidence="2" type="ORF">PoMZ_12756</name>
</gene>
<feature type="region of interest" description="Disordered" evidence="1">
    <location>
        <begin position="31"/>
        <end position="52"/>
    </location>
</feature>
<reference evidence="2 3" key="1">
    <citation type="journal article" date="2019" name="Mol. Biol. Evol.">
        <title>Blast fungal genomes show frequent chromosomal changes, gene gains and losses, and effector gene turnover.</title>
        <authorList>
            <person name="Gomez Luciano L.B."/>
            <person name="Jason Tsai I."/>
            <person name="Chuma I."/>
            <person name="Tosa Y."/>
            <person name="Chen Y.H."/>
            <person name="Li J.Y."/>
            <person name="Li M.Y."/>
            <person name="Jade Lu M.Y."/>
            <person name="Nakayashiki H."/>
            <person name="Li W.H."/>
        </authorList>
    </citation>
    <scope>NUCLEOTIDE SEQUENCE [LARGE SCALE GENOMIC DNA]</scope>
    <source>
        <strain evidence="2">MZ5-1-6</strain>
    </source>
</reference>
<dbReference type="EMBL" id="CP034210">
    <property type="protein sequence ID" value="QBZ65792.1"/>
    <property type="molecule type" value="Genomic_DNA"/>
</dbReference>
<evidence type="ECO:0000313" key="2">
    <source>
        <dbReference type="EMBL" id="QBZ65792.1"/>
    </source>
</evidence>
<dbReference type="Proteomes" id="UP000294847">
    <property type="component" value="Chromosome 7"/>
</dbReference>
<accession>A0A4P7NTS9</accession>
<dbReference type="VEuPathDB" id="FungiDB:M_BR32_EuGene_00055971"/>
<evidence type="ECO:0000313" key="3">
    <source>
        <dbReference type="Proteomes" id="UP000294847"/>
    </source>
</evidence>
<proteinExistence type="predicted"/>
<organism evidence="2 3">
    <name type="scientific">Pyricularia oryzae</name>
    <name type="common">Rice blast fungus</name>
    <name type="synonym">Magnaporthe oryzae</name>
    <dbReference type="NCBI Taxonomy" id="318829"/>
    <lineage>
        <taxon>Eukaryota</taxon>
        <taxon>Fungi</taxon>
        <taxon>Dikarya</taxon>
        <taxon>Ascomycota</taxon>
        <taxon>Pezizomycotina</taxon>
        <taxon>Sordariomycetes</taxon>
        <taxon>Sordariomycetidae</taxon>
        <taxon>Magnaporthales</taxon>
        <taxon>Pyriculariaceae</taxon>
        <taxon>Pyricularia</taxon>
    </lineage>
</organism>
<evidence type="ECO:0000256" key="1">
    <source>
        <dbReference type="SAM" id="MobiDB-lite"/>
    </source>
</evidence>
<name>A0A4P7NTS9_PYROR</name>
<protein>
    <submittedName>
        <fullName evidence="2">Uncharacterized protein</fullName>
    </submittedName>
</protein>